<feature type="transmembrane region" description="Helical" evidence="1">
    <location>
        <begin position="32"/>
        <end position="49"/>
    </location>
</feature>
<protein>
    <submittedName>
        <fullName evidence="3">Uncharacterized protein</fullName>
    </submittedName>
</protein>
<dbReference type="EMBL" id="DVJQ01000067">
    <property type="protein sequence ID" value="HIS74922.1"/>
    <property type="molecule type" value="Genomic_DNA"/>
</dbReference>
<feature type="signal peptide" evidence="2">
    <location>
        <begin position="1"/>
        <end position="22"/>
    </location>
</feature>
<comment type="caution">
    <text evidence="3">The sequence shown here is derived from an EMBL/GenBank/DDBJ whole genome shotgun (WGS) entry which is preliminary data.</text>
</comment>
<sequence>MKKTLTVSMLFCLLALSAPCFAGTHGVDGHVSARSVGASLLSLIIWPGLGQIVNDQHEDKVVTHALLGLTGIFRFWSFYDAIIDRDGGVWHNRI</sequence>
<proteinExistence type="predicted"/>
<gene>
    <name evidence="3" type="ORF">IAA86_07870</name>
</gene>
<keyword evidence="1" id="KW-0472">Membrane</keyword>
<evidence type="ECO:0000256" key="1">
    <source>
        <dbReference type="SAM" id="Phobius"/>
    </source>
</evidence>
<feature type="transmembrane region" description="Helical" evidence="1">
    <location>
        <begin position="61"/>
        <end position="79"/>
    </location>
</feature>
<feature type="chain" id="PRO_5039293519" evidence="2">
    <location>
        <begin position="23"/>
        <end position="94"/>
    </location>
</feature>
<dbReference type="AlphaFoldDB" id="A0A9D1FK43"/>
<keyword evidence="2" id="KW-0732">Signal</keyword>
<keyword evidence="1" id="KW-0812">Transmembrane</keyword>
<keyword evidence="1" id="KW-1133">Transmembrane helix</keyword>
<reference evidence="3" key="1">
    <citation type="submission" date="2020-10" db="EMBL/GenBank/DDBJ databases">
        <authorList>
            <person name="Gilroy R."/>
        </authorList>
    </citation>
    <scope>NUCLEOTIDE SEQUENCE</scope>
    <source>
        <strain evidence="3">CHK152-2871</strain>
    </source>
</reference>
<reference evidence="3" key="2">
    <citation type="journal article" date="2021" name="PeerJ">
        <title>Extensive microbial diversity within the chicken gut microbiome revealed by metagenomics and culture.</title>
        <authorList>
            <person name="Gilroy R."/>
            <person name="Ravi A."/>
            <person name="Getino M."/>
            <person name="Pursley I."/>
            <person name="Horton D.L."/>
            <person name="Alikhan N.F."/>
            <person name="Baker D."/>
            <person name="Gharbi K."/>
            <person name="Hall N."/>
            <person name="Watson M."/>
            <person name="Adriaenssens E.M."/>
            <person name="Foster-Nyarko E."/>
            <person name="Jarju S."/>
            <person name="Secka A."/>
            <person name="Antonio M."/>
            <person name="Oren A."/>
            <person name="Chaudhuri R.R."/>
            <person name="La Ragione R."/>
            <person name="Hildebrand F."/>
            <person name="Pallen M.J."/>
        </authorList>
    </citation>
    <scope>NUCLEOTIDE SEQUENCE</scope>
    <source>
        <strain evidence="3">CHK152-2871</strain>
    </source>
</reference>
<name>A0A9D1FK43_9BACT</name>
<accession>A0A9D1FK43</accession>
<dbReference type="Proteomes" id="UP000886865">
    <property type="component" value="Unassembled WGS sequence"/>
</dbReference>
<evidence type="ECO:0000256" key="2">
    <source>
        <dbReference type="SAM" id="SignalP"/>
    </source>
</evidence>
<evidence type="ECO:0000313" key="4">
    <source>
        <dbReference type="Proteomes" id="UP000886865"/>
    </source>
</evidence>
<evidence type="ECO:0000313" key="3">
    <source>
        <dbReference type="EMBL" id="HIS74922.1"/>
    </source>
</evidence>
<organism evidence="3 4">
    <name type="scientific">Candidatus Galligastranaerophilus intestinavium</name>
    <dbReference type="NCBI Taxonomy" id="2840836"/>
    <lineage>
        <taxon>Bacteria</taxon>
        <taxon>Candidatus Galligastranaerophilus</taxon>
    </lineage>
</organism>